<sequence>MNEEYSILHGTALEPNLIGPTLPSIPPFTFPTGPTGITGPTGATGFTGIGITGPTGVTGPTGIGITGPTGVTGPTGIGITGPTGVTGPTGIGITGPTGVTGPTGIGITGPTGVTGPTGIGITGPTGVTGPTGIGITGPTGVTGPTGIGITGPTGVTGLGILPIFGTITSEVGIGFSAVVNTNINFTIPGPASGTTLNPLNNSITIDTTGVYSVSFSIVFVIQAISSSILNLTINDSIQFAIETRVGGASGVRATSARTDLLPLNQGDVLRVRIREATGDIIYSNASLVVIKVD</sequence>
<accession>A0A5B9HUE4</accession>
<name>A0A5B9HUE4_BACCE</name>
<gene>
    <name evidence="1" type="ORF">FRY47_17025</name>
</gene>
<dbReference type="InterPro" id="IPR021201">
    <property type="entry name" value="Leader_pep_exosporium"/>
</dbReference>
<dbReference type="InterPro" id="IPR008983">
    <property type="entry name" value="Tumour_necrosis_fac-like_dom"/>
</dbReference>
<dbReference type="NCBIfam" id="TIGR03720">
    <property type="entry name" value="exospor_lead"/>
    <property type="match status" value="1"/>
</dbReference>
<organism evidence="1">
    <name type="scientific">Bacillus cereus</name>
    <dbReference type="NCBI Taxonomy" id="1396"/>
    <lineage>
        <taxon>Bacteria</taxon>
        <taxon>Bacillati</taxon>
        <taxon>Bacillota</taxon>
        <taxon>Bacilli</taxon>
        <taxon>Bacillales</taxon>
        <taxon>Bacillaceae</taxon>
        <taxon>Bacillus</taxon>
        <taxon>Bacillus cereus group</taxon>
    </lineage>
</organism>
<evidence type="ECO:0000313" key="1">
    <source>
        <dbReference type="EMBL" id="QEF17985.1"/>
    </source>
</evidence>
<evidence type="ECO:0008006" key="2">
    <source>
        <dbReference type="Google" id="ProtNLM"/>
    </source>
</evidence>
<dbReference type="Gene3D" id="2.60.120.40">
    <property type="match status" value="1"/>
</dbReference>
<dbReference type="AlphaFoldDB" id="A0A5B9HUE4"/>
<protein>
    <recommendedName>
        <fullName evidence="2">Exosporium leader peptide</fullName>
    </recommendedName>
</protein>
<proteinExistence type="predicted"/>
<reference evidence="1" key="1">
    <citation type="submission" date="2019-08" db="EMBL/GenBank/DDBJ databases">
        <title>Antibiosis Participates in the Biocontrol of Bucillus cereus 0-9 Against Rice Sheath Blight.</title>
        <authorList>
            <person name="Wang G."/>
            <person name="Liu F."/>
        </authorList>
    </citation>
    <scope>NUCLEOTIDE SEQUENCE</scope>
    <source>
        <strain evidence="1">09</strain>
    </source>
</reference>
<dbReference type="EMBL" id="CP042874">
    <property type="protein sequence ID" value="QEF17985.1"/>
    <property type="molecule type" value="Genomic_DNA"/>
</dbReference>
<dbReference type="SUPFAM" id="SSF49842">
    <property type="entry name" value="TNF-like"/>
    <property type="match status" value="1"/>
</dbReference>